<dbReference type="PANTHER" id="PTHR42083:SF1">
    <property type="entry name" value="MARVEL DOMAIN-CONTAINING PROTEIN"/>
    <property type="match status" value="1"/>
</dbReference>
<evidence type="ECO:0000256" key="5">
    <source>
        <dbReference type="SAM" id="Phobius"/>
    </source>
</evidence>
<dbReference type="AlphaFoldDB" id="A1CAH3"/>
<name>A1CAH3_ASPCL</name>
<dbReference type="Proteomes" id="UP000006701">
    <property type="component" value="Unassembled WGS sequence"/>
</dbReference>
<evidence type="ECO:0000256" key="1">
    <source>
        <dbReference type="ARBA" id="ARBA00004141"/>
    </source>
</evidence>
<evidence type="ECO:0000259" key="6">
    <source>
        <dbReference type="Pfam" id="PF01284"/>
    </source>
</evidence>
<feature type="domain" description="MARVEL" evidence="6">
    <location>
        <begin position="62"/>
        <end position="171"/>
    </location>
</feature>
<accession>A1CAH3</accession>
<dbReference type="PANTHER" id="PTHR42083">
    <property type="entry name" value="MARVEL DOMAIN-CONTAINING PROTEIN"/>
    <property type="match status" value="1"/>
</dbReference>
<dbReference type="eggNOG" id="ENOG502SARD">
    <property type="taxonomic scope" value="Eukaryota"/>
</dbReference>
<dbReference type="OMA" id="KMYIGVH"/>
<keyword evidence="3 5" id="KW-1133">Transmembrane helix</keyword>
<proteinExistence type="predicted"/>
<dbReference type="InterPro" id="IPR008253">
    <property type="entry name" value="Marvel"/>
</dbReference>
<protein>
    <recommendedName>
        <fullName evidence="6">MARVEL domain-containing protein</fullName>
    </recommendedName>
</protein>
<dbReference type="VEuPathDB" id="FungiDB:ACLA_011680"/>
<organism evidence="7 8">
    <name type="scientific">Aspergillus clavatus (strain ATCC 1007 / CBS 513.65 / DSM 816 / NCTC 3887 / NRRL 1 / QM 1276 / 107)</name>
    <dbReference type="NCBI Taxonomy" id="344612"/>
    <lineage>
        <taxon>Eukaryota</taxon>
        <taxon>Fungi</taxon>
        <taxon>Dikarya</taxon>
        <taxon>Ascomycota</taxon>
        <taxon>Pezizomycotina</taxon>
        <taxon>Eurotiomycetes</taxon>
        <taxon>Eurotiomycetidae</taxon>
        <taxon>Eurotiales</taxon>
        <taxon>Aspergillaceae</taxon>
        <taxon>Aspergillus</taxon>
        <taxon>Aspergillus subgen. Fumigati</taxon>
    </lineage>
</organism>
<evidence type="ECO:0000313" key="8">
    <source>
        <dbReference type="Proteomes" id="UP000006701"/>
    </source>
</evidence>
<feature type="transmembrane region" description="Helical" evidence="5">
    <location>
        <begin position="170"/>
        <end position="190"/>
    </location>
</feature>
<dbReference type="OrthoDB" id="5363290at2759"/>
<dbReference type="HOGENOM" id="CLU_096567_2_0_1"/>
<keyword evidence="8" id="KW-1185">Reference proteome</keyword>
<feature type="transmembrane region" description="Helical" evidence="5">
    <location>
        <begin position="64"/>
        <end position="81"/>
    </location>
</feature>
<keyword evidence="2 5" id="KW-0812">Transmembrane</keyword>
<gene>
    <name evidence="7" type="ORF">ACLA_011680</name>
</gene>
<dbReference type="RefSeq" id="XP_001274167.1">
    <property type="nucleotide sequence ID" value="XM_001274166.1"/>
</dbReference>
<evidence type="ECO:0000313" key="7">
    <source>
        <dbReference type="EMBL" id="EAW12741.1"/>
    </source>
</evidence>
<sequence length="213" mass="23762">MWFAIFKLLRVGVKEAKKHKAKKNGANADSDPDSNIDLSTTARAHAMPDSTTARNPLKPLLETLLRFIQFAFGLAVIGLYAQDLHGRHPPAWVYAVVTGFLACATALIYLVLPFVMKGRVPLAQRAGLHLPLFVWEAVMCVLWLTLFGIFGKMYIGVYTEGDGVKRMRHAVWVDLVNLGLWVGTMVWAGMRWWKGVKGERGVKEEDVEKGVVV</sequence>
<evidence type="ECO:0000256" key="2">
    <source>
        <dbReference type="ARBA" id="ARBA00022692"/>
    </source>
</evidence>
<dbReference type="GO" id="GO:0016020">
    <property type="term" value="C:membrane"/>
    <property type="evidence" value="ECO:0007669"/>
    <property type="project" value="UniProtKB-SubCell"/>
</dbReference>
<comment type="subcellular location">
    <subcellularLocation>
        <location evidence="1">Membrane</location>
        <topology evidence="1">Multi-pass membrane protein</topology>
    </subcellularLocation>
</comment>
<feature type="transmembrane region" description="Helical" evidence="5">
    <location>
        <begin position="128"/>
        <end position="150"/>
    </location>
</feature>
<dbReference type="KEGG" id="act:ACLA_011680"/>
<dbReference type="Pfam" id="PF01284">
    <property type="entry name" value="MARVEL"/>
    <property type="match status" value="1"/>
</dbReference>
<reference evidence="7 8" key="1">
    <citation type="journal article" date="2008" name="PLoS Genet.">
        <title>Genomic islands in the pathogenic filamentous fungus Aspergillus fumigatus.</title>
        <authorList>
            <person name="Fedorova N.D."/>
            <person name="Khaldi N."/>
            <person name="Joardar V.S."/>
            <person name="Maiti R."/>
            <person name="Amedeo P."/>
            <person name="Anderson M.J."/>
            <person name="Crabtree J."/>
            <person name="Silva J.C."/>
            <person name="Badger J.H."/>
            <person name="Albarraq A."/>
            <person name="Angiuoli S."/>
            <person name="Bussey H."/>
            <person name="Bowyer P."/>
            <person name="Cotty P.J."/>
            <person name="Dyer P.S."/>
            <person name="Egan A."/>
            <person name="Galens K."/>
            <person name="Fraser-Liggett C.M."/>
            <person name="Haas B.J."/>
            <person name="Inman J.M."/>
            <person name="Kent R."/>
            <person name="Lemieux S."/>
            <person name="Malavazi I."/>
            <person name="Orvis J."/>
            <person name="Roemer T."/>
            <person name="Ronning C.M."/>
            <person name="Sundaram J.P."/>
            <person name="Sutton G."/>
            <person name="Turner G."/>
            <person name="Venter J.C."/>
            <person name="White O.R."/>
            <person name="Whitty B.R."/>
            <person name="Youngman P."/>
            <person name="Wolfe K.H."/>
            <person name="Goldman G.H."/>
            <person name="Wortman J.R."/>
            <person name="Jiang B."/>
            <person name="Denning D.W."/>
            <person name="Nierman W.C."/>
        </authorList>
    </citation>
    <scope>NUCLEOTIDE SEQUENCE [LARGE SCALE GENOMIC DNA]</scope>
    <source>
        <strain evidence="8">ATCC 1007 / CBS 513.65 / DSM 816 / NCTC 3887 / NRRL 1</strain>
    </source>
</reference>
<evidence type="ECO:0000256" key="3">
    <source>
        <dbReference type="ARBA" id="ARBA00022989"/>
    </source>
</evidence>
<dbReference type="EMBL" id="DS027049">
    <property type="protein sequence ID" value="EAW12741.1"/>
    <property type="molecule type" value="Genomic_DNA"/>
</dbReference>
<evidence type="ECO:0000256" key="4">
    <source>
        <dbReference type="ARBA" id="ARBA00023136"/>
    </source>
</evidence>
<dbReference type="GeneID" id="4706652"/>
<feature type="transmembrane region" description="Helical" evidence="5">
    <location>
        <begin position="93"/>
        <end position="116"/>
    </location>
</feature>
<keyword evidence="4 5" id="KW-0472">Membrane</keyword>